<dbReference type="AlphaFoldDB" id="A0A1G8IYI0"/>
<evidence type="ECO:0000313" key="2">
    <source>
        <dbReference type="Proteomes" id="UP000198923"/>
    </source>
</evidence>
<protein>
    <submittedName>
        <fullName evidence="1">Uncharacterized protein</fullName>
    </submittedName>
</protein>
<keyword evidence="2" id="KW-1185">Reference proteome</keyword>
<reference evidence="1 2" key="1">
    <citation type="submission" date="2016-10" db="EMBL/GenBank/DDBJ databases">
        <authorList>
            <person name="de Groot N.N."/>
        </authorList>
    </citation>
    <scope>NUCLEOTIDE SEQUENCE [LARGE SCALE GENOMIC DNA]</scope>
    <source>
        <strain evidence="1 2">CPCC 201354</strain>
    </source>
</reference>
<sequence>MTAALGDLRRVLRNADPLDKAAIYEIVAGFRH</sequence>
<dbReference type="Proteomes" id="UP000198923">
    <property type="component" value="Unassembled WGS sequence"/>
</dbReference>
<name>A0A1G8IYI0_9ACTN</name>
<organism evidence="1 2">
    <name type="scientific">Sinosporangium album</name>
    <dbReference type="NCBI Taxonomy" id="504805"/>
    <lineage>
        <taxon>Bacteria</taxon>
        <taxon>Bacillati</taxon>
        <taxon>Actinomycetota</taxon>
        <taxon>Actinomycetes</taxon>
        <taxon>Streptosporangiales</taxon>
        <taxon>Streptosporangiaceae</taxon>
        <taxon>Sinosporangium</taxon>
    </lineage>
</organism>
<accession>A0A1G8IYI0</accession>
<gene>
    <name evidence="1" type="ORF">SAMN05421505_1406</name>
</gene>
<proteinExistence type="predicted"/>
<evidence type="ECO:0000313" key="1">
    <source>
        <dbReference type="EMBL" id="SDI23916.1"/>
    </source>
</evidence>
<dbReference type="EMBL" id="FNCN01000040">
    <property type="protein sequence ID" value="SDI23916.1"/>
    <property type="molecule type" value="Genomic_DNA"/>
</dbReference>